<sequence length="275" mass="31675">MKRKCLAFIIFLGIAQFLLVASAYAQSSTPTPVFDFQKAYQDFVFNFDKYRSNHDEYELARSQYLQSQTLAAQAKAQEATYNMLFARDEAVRSYLTMLRTRLGEAVGVSVDRRDFLFTKIATEVNWFTSHQSRLSSASSLEDQVSDSNEAKAQYDKATEVLIYDVLTEIALGKQYFLRQKQITIISDLESKLDQIRSDGQIDTGQIERWLLETKNLVIRSEGKEQDALKLQTENAKSKNRSSLFNQIQFRVNESIQYLKDANDFLLETIKTIRNS</sequence>
<feature type="signal peptide" evidence="1">
    <location>
        <begin position="1"/>
        <end position="25"/>
    </location>
</feature>
<accession>A0A0G0K9F2</accession>
<evidence type="ECO:0000256" key="1">
    <source>
        <dbReference type="SAM" id="SignalP"/>
    </source>
</evidence>
<dbReference type="Proteomes" id="UP000034181">
    <property type="component" value="Unassembled WGS sequence"/>
</dbReference>
<evidence type="ECO:0000313" key="3">
    <source>
        <dbReference type="Proteomes" id="UP000034181"/>
    </source>
</evidence>
<proteinExistence type="predicted"/>
<dbReference type="EMBL" id="LBUZ01000010">
    <property type="protein sequence ID" value="KKQ75487.1"/>
    <property type="molecule type" value="Genomic_DNA"/>
</dbReference>
<evidence type="ECO:0008006" key="4">
    <source>
        <dbReference type="Google" id="ProtNLM"/>
    </source>
</evidence>
<evidence type="ECO:0000313" key="2">
    <source>
        <dbReference type="EMBL" id="KKQ75487.1"/>
    </source>
</evidence>
<feature type="chain" id="PRO_5002533039" description="DUF5667 domain-containing protein" evidence="1">
    <location>
        <begin position="26"/>
        <end position="275"/>
    </location>
</feature>
<keyword evidence="1" id="KW-0732">Signal</keyword>
<organism evidence="2 3">
    <name type="scientific">Candidatus Woesebacteria bacterium GW2011_GWB1_38_5b</name>
    <dbReference type="NCBI Taxonomy" id="1618569"/>
    <lineage>
        <taxon>Bacteria</taxon>
        <taxon>Candidatus Woeseibacteriota</taxon>
    </lineage>
</organism>
<protein>
    <recommendedName>
        <fullName evidence="4">DUF5667 domain-containing protein</fullName>
    </recommendedName>
</protein>
<comment type="caution">
    <text evidence="2">The sequence shown here is derived from an EMBL/GenBank/DDBJ whole genome shotgun (WGS) entry which is preliminary data.</text>
</comment>
<dbReference type="AlphaFoldDB" id="A0A0G0K9F2"/>
<gene>
    <name evidence="2" type="ORF">US96_C0010G0003</name>
</gene>
<name>A0A0G0K9F2_9BACT</name>
<reference evidence="2 3" key="1">
    <citation type="journal article" date="2015" name="Nature">
        <title>rRNA introns, odd ribosomes, and small enigmatic genomes across a large radiation of phyla.</title>
        <authorList>
            <person name="Brown C.T."/>
            <person name="Hug L.A."/>
            <person name="Thomas B.C."/>
            <person name="Sharon I."/>
            <person name="Castelle C.J."/>
            <person name="Singh A."/>
            <person name="Wilkins M.J."/>
            <person name="Williams K.H."/>
            <person name="Banfield J.F."/>
        </authorList>
    </citation>
    <scope>NUCLEOTIDE SEQUENCE [LARGE SCALE GENOMIC DNA]</scope>
</reference>